<dbReference type="EMBL" id="JAFBEE010000006">
    <property type="protein sequence ID" value="MBM7614784.1"/>
    <property type="molecule type" value="Genomic_DNA"/>
</dbReference>
<dbReference type="InterPro" id="IPR050833">
    <property type="entry name" value="Poly_Biosynth_Transport"/>
</dbReference>
<keyword evidence="3 6" id="KW-0812">Transmembrane</keyword>
<accession>A0ABS2NQ99</accession>
<evidence type="ECO:0000256" key="3">
    <source>
        <dbReference type="ARBA" id="ARBA00022692"/>
    </source>
</evidence>
<dbReference type="InterPro" id="IPR024923">
    <property type="entry name" value="PG_synth_SpoVB"/>
</dbReference>
<feature type="transmembrane region" description="Helical" evidence="6">
    <location>
        <begin position="479"/>
        <end position="502"/>
    </location>
</feature>
<dbReference type="PANTHER" id="PTHR30250">
    <property type="entry name" value="PST FAMILY PREDICTED COLANIC ACID TRANSPORTER"/>
    <property type="match status" value="1"/>
</dbReference>
<feature type="transmembrane region" description="Helical" evidence="6">
    <location>
        <begin position="281"/>
        <end position="304"/>
    </location>
</feature>
<evidence type="ECO:0000256" key="5">
    <source>
        <dbReference type="ARBA" id="ARBA00023136"/>
    </source>
</evidence>
<sequence length="532" mass="56412">MKKDSFLKGAAILAIAGVITKILGAFFRLPLGNVIGSEGLGYFQAGYPIYVLILAFASQGFPTAISKLVSEKRAQGNAGGAHKVFRTSFYILISFGLISSLSLFLGARFLVDKVIASPNAYYVMLALAPALFFVPILAAFRGYFQGMKNMTPTAVSQVVEQIGRVVIGLALAFFLVDRGIEFAAAGAAFGPLVGAVTGLIIIYLIYRGKRGEILSQFERLPDESIEPTKGIIRDLLKIAIPITLGSSVLPLLNMVDTMIVLRRLQAIGFTYEEANSLFGQLTGMAATLINLPQVFTVGLAMSLVPVISEASAKGDLESVQSDAKSAFRVASLIGFPAAVGLGVLSGPIMQMLFPKEPASLGEIMLVLSAAVLFLTQLQTMTGILQGLGKPFVPVRNLMIGAVVKFVVTYTLTGIPVLNVKGAAIGTIAAYFVAAALNFIEVKRATGTQFDIVQFGIKLLASVTAMGLVVLLSYRLLYPVLGNSISTLTSIGVGAAIYGILLLMTGALTQEDLDLLPGGNKLSKILKKVRLMR</sequence>
<feature type="transmembrane region" description="Helical" evidence="6">
    <location>
        <begin position="7"/>
        <end position="27"/>
    </location>
</feature>
<keyword evidence="5 6" id="KW-0472">Membrane</keyword>
<evidence type="ECO:0000256" key="6">
    <source>
        <dbReference type="SAM" id="Phobius"/>
    </source>
</evidence>
<feature type="transmembrane region" description="Helical" evidence="6">
    <location>
        <begin position="155"/>
        <end position="176"/>
    </location>
</feature>
<dbReference type="RefSeq" id="WP_204401321.1">
    <property type="nucleotide sequence ID" value="NZ_JAFBEE010000006.1"/>
</dbReference>
<gene>
    <name evidence="7" type="ORF">JOC73_001298</name>
</gene>
<comment type="subcellular location">
    <subcellularLocation>
        <location evidence="1">Cell membrane</location>
        <topology evidence="1">Multi-pass membrane protein</topology>
    </subcellularLocation>
</comment>
<dbReference type="CDD" id="cd13124">
    <property type="entry name" value="MATE_SpoVB_like"/>
    <property type="match status" value="1"/>
</dbReference>
<keyword evidence="2" id="KW-1003">Cell membrane</keyword>
<feature type="transmembrane region" description="Helical" evidence="6">
    <location>
        <begin position="47"/>
        <end position="69"/>
    </location>
</feature>
<feature type="transmembrane region" description="Helical" evidence="6">
    <location>
        <begin position="396"/>
        <end position="416"/>
    </location>
</feature>
<keyword evidence="4 6" id="KW-1133">Transmembrane helix</keyword>
<dbReference type="Pfam" id="PF01943">
    <property type="entry name" value="Polysacc_synt"/>
    <property type="match status" value="1"/>
</dbReference>
<evidence type="ECO:0000256" key="2">
    <source>
        <dbReference type="ARBA" id="ARBA00022475"/>
    </source>
</evidence>
<proteinExistence type="predicted"/>
<evidence type="ECO:0000256" key="4">
    <source>
        <dbReference type="ARBA" id="ARBA00022989"/>
    </source>
</evidence>
<feature type="transmembrane region" description="Helical" evidence="6">
    <location>
        <begin position="451"/>
        <end position="473"/>
    </location>
</feature>
<evidence type="ECO:0000313" key="7">
    <source>
        <dbReference type="EMBL" id="MBM7614784.1"/>
    </source>
</evidence>
<dbReference type="InterPro" id="IPR002797">
    <property type="entry name" value="Polysacc_synth"/>
</dbReference>
<feature type="transmembrane region" description="Helical" evidence="6">
    <location>
        <begin position="422"/>
        <end position="439"/>
    </location>
</feature>
<comment type="caution">
    <text evidence="7">The sequence shown here is derived from an EMBL/GenBank/DDBJ whole genome shotgun (WGS) entry which is preliminary data.</text>
</comment>
<protein>
    <submittedName>
        <fullName evidence="7">Stage V sporulation protein B</fullName>
    </submittedName>
</protein>
<feature type="transmembrane region" description="Helical" evidence="6">
    <location>
        <begin position="363"/>
        <end position="384"/>
    </location>
</feature>
<dbReference type="PIRSF" id="PIRSF038958">
    <property type="entry name" value="PG_synth_SpoVB"/>
    <property type="match status" value="1"/>
</dbReference>
<name>A0ABS2NQ99_9FIRM</name>
<feature type="transmembrane region" description="Helical" evidence="6">
    <location>
        <begin position="238"/>
        <end position="261"/>
    </location>
</feature>
<feature type="transmembrane region" description="Helical" evidence="6">
    <location>
        <begin position="325"/>
        <end position="343"/>
    </location>
</feature>
<keyword evidence="8" id="KW-1185">Reference proteome</keyword>
<reference evidence="7 8" key="1">
    <citation type="submission" date="2021-01" db="EMBL/GenBank/DDBJ databases">
        <title>Genomic Encyclopedia of Type Strains, Phase IV (KMG-IV): sequencing the most valuable type-strain genomes for metagenomic binning, comparative biology and taxonomic classification.</title>
        <authorList>
            <person name="Goeker M."/>
        </authorList>
    </citation>
    <scope>NUCLEOTIDE SEQUENCE [LARGE SCALE GENOMIC DNA]</scope>
    <source>
        <strain evidence="7 8">DSM 25890</strain>
    </source>
</reference>
<evidence type="ECO:0000313" key="8">
    <source>
        <dbReference type="Proteomes" id="UP001314796"/>
    </source>
</evidence>
<dbReference type="Proteomes" id="UP001314796">
    <property type="component" value="Unassembled WGS sequence"/>
</dbReference>
<feature type="transmembrane region" description="Helical" evidence="6">
    <location>
        <begin position="182"/>
        <end position="206"/>
    </location>
</feature>
<organism evidence="7 8">
    <name type="scientific">Alkaliphilus hydrothermalis</name>
    <dbReference type="NCBI Taxonomy" id="1482730"/>
    <lineage>
        <taxon>Bacteria</taxon>
        <taxon>Bacillati</taxon>
        <taxon>Bacillota</taxon>
        <taxon>Clostridia</taxon>
        <taxon>Peptostreptococcales</taxon>
        <taxon>Natronincolaceae</taxon>
        <taxon>Alkaliphilus</taxon>
    </lineage>
</organism>
<evidence type="ECO:0000256" key="1">
    <source>
        <dbReference type="ARBA" id="ARBA00004651"/>
    </source>
</evidence>
<feature type="transmembrane region" description="Helical" evidence="6">
    <location>
        <begin position="89"/>
        <end position="109"/>
    </location>
</feature>
<feature type="transmembrane region" description="Helical" evidence="6">
    <location>
        <begin position="121"/>
        <end position="143"/>
    </location>
</feature>
<dbReference type="PANTHER" id="PTHR30250:SF21">
    <property type="entry name" value="LIPID II FLIPPASE MURJ"/>
    <property type="match status" value="1"/>
</dbReference>